<organism evidence="3 4">
    <name type="scientific">Leptotrombidium deliense</name>
    <dbReference type="NCBI Taxonomy" id="299467"/>
    <lineage>
        <taxon>Eukaryota</taxon>
        <taxon>Metazoa</taxon>
        <taxon>Ecdysozoa</taxon>
        <taxon>Arthropoda</taxon>
        <taxon>Chelicerata</taxon>
        <taxon>Arachnida</taxon>
        <taxon>Acari</taxon>
        <taxon>Acariformes</taxon>
        <taxon>Trombidiformes</taxon>
        <taxon>Prostigmata</taxon>
        <taxon>Anystina</taxon>
        <taxon>Parasitengona</taxon>
        <taxon>Trombiculoidea</taxon>
        <taxon>Trombiculidae</taxon>
        <taxon>Leptotrombidium</taxon>
    </lineage>
</organism>
<gene>
    <name evidence="3" type="ORF">B4U80_12791</name>
</gene>
<feature type="compositionally biased region" description="Acidic residues" evidence="1">
    <location>
        <begin position="91"/>
        <end position="104"/>
    </location>
</feature>
<dbReference type="GO" id="GO:0003677">
    <property type="term" value="F:DNA binding"/>
    <property type="evidence" value="ECO:0007669"/>
    <property type="project" value="InterPro"/>
</dbReference>
<dbReference type="InterPro" id="IPR016177">
    <property type="entry name" value="DNA-bd_dom_sf"/>
</dbReference>
<dbReference type="AlphaFoldDB" id="A0A443SLU7"/>
<evidence type="ECO:0000313" key="3">
    <source>
        <dbReference type="EMBL" id="RWS28494.1"/>
    </source>
</evidence>
<feature type="region of interest" description="Disordered" evidence="1">
    <location>
        <begin position="39"/>
        <end position="114"/>
    </location>
</feature>
<dbReference type="EMBL" id="NCKV01001348">
    <property type="protein sequence ID" value="RWS28494.1"/>
    <property type="molecule type" value="Genomic_DNA"/>
</dbReference>
<dbReference type="OrthoDB" id="61560at2759"/>
<feature type="domain" description="MBD" evidence="2">
    <location>
        <begin position="178"/>
        <end position="253"/>
    </location>
</feature>
<reference evidence="3 4" key="1">
    <citation type="journal article" date="2018" name="Gigascience">
        <title>Genomes of trombidid mites reveal novel predicted allergens and laterally-transferred genes associated with secondary metabolism.</title>
        <authorList>
            <person name="Dong X."/>
            <person name="Chaisiri K."/>
            <person name="Xia D."/>
            <person name="Armstrong S.D."/>
            <person name="Fang Y."/>
            <person name="Donnelly M.J."/>
            <person name="Kadowaki T."/>
            <person name="McGarry J.W."/>
            <person name="Darby A.C."/>
            <person name="Makepeace B.L."/>
        </authorList>
    </citation>
    <scope>NUCLEOTIDE SEQUENCE [LARGE SCALE GENOMIC DNA]</scope>
    <source>
        <strain evidence="3">UoL-UT</strain>
    </source>
</reference>
<feature type="non-terminal residue" evidence="3">
    <location>
        <position position="384"/>
    </location>
</feature>
<dbReference type="SMART" id="SM00391">
    <property type="entry name" value="MBD"/>
    <property type="match status" value="1"/>
</dbReference>
<dbReference type="SUPFAM" id="SSF54171">
    <property type="entry name" value="DNA-binding domain"/>
    <property type="match status" value="1"/>
</dbReference>
<dbReference type="VEuPathDB" id="VectorBase:LDEU003546"/>
<dbReference type="CDD" id="cd00122">
    <property type="entry name" value="MBD"/>
    <property type="match status" value="1"/>
</dbReference>
<feature type="compositionally biased region" description="Acidic residues" evidence="1">
    <location>
        <begin position="40"/>
        <end position="83"/>
    </location>
</feature>
<dbReference type="Proteomes" id="UP000288716">
    <property type="component" value="Unassembled WGS sequence"/>
</dbReference>
<keyword evidence="4" id="KW-1185">Reference proteome</keyword>
<evidence type="ECO:0000256" key="1">
    <source>
        <dbReference type="SAM" id="MobiDB-lite"/>
    </source>
</evidence>
<evidence type="ECO:0000259" key="2">
    <source>
        <dbReference type="PROSITE" id="PS50982"/>
    </source>
</evidence>
<dbReference type="InterPro" id="IPR001739">
    <property type="entry name" value="Methyl_CpG_DNA-bd"/>
</dbReference>
<sequence length="384" mass="43180">MMNEFKDGIVDDNCIHEECVTEEAVVYDEQIMEGFKEVEVEQEIDDENEDDECELNDDLDEESDDSDEKEMVVDENDDNDENDKDGNSADSEADSESENDDEEQHSDSDSKAGLTQSLVSDDIYEHNNESFEASDSSEHRANSSLVGSRFEDRESYIIHQPNDSWAHFTGLKVKHFNSSELEAFKKPFEMGWRREVVLRGTVTNSGKKIGDVYYFSPDKRVKLRSYVEMGLYLKKHQNCDLEPENFTFARQPIYKAPEEIVRHAMQRGGSHNQFQASLVDSSVVPSNANVVSYPTIHSTSRSTKSVNSASDSGTEDKSGISSVAEGRAKRKRVAPSRFEDEDYSEQSPFKKKTKLGALLSAGTPILPPAVNAKTPHMKVTLANK</sequence>
<dbReference type="Gene3D" id="3.30.890.10">
    <property type="entry name" value="Methyl-cpg-binding Protein 2, Chain A"/>
    <property type="match status" value="1"/>
</dbReference>
<accession>A0A443SLU7</accession>
<dbReference type="STRING" id="299467.A0A443SLU7"/>
<name>A0A443SLU7_9ACAR</name>
<dbReference type="Pfam" id="PF01429">
    <property type="entry name" value="MBD"/>
    <property type="match status" value="1"/>
</dbReference>
<feature type="compositionally biased region" description="Polar residues" evidence="1">
    <location>
        <begin position="295"/>
        <end position="312"/>
    </location>
</feature>
<proteinExistence type="predicted"/>
<comment type="caution">
    <text evidence="3">The sequence shown here is derived from an EMBL/GenBank/DDBJ whole genome shotgun (WGS) entry which is preliminary data.</text>
</comment>
<evidence type="ECO:0000313" key="4">
    <source>
        <dbReference type="Proteomes" id="UP000288716"/>
    </source>
</evidence>
<protein>
    <submittedName>
        <fullName evidence="3">Ras-related protein Rab-1A-like protein</fullName>
    </submittedName>
</protein>
<dbReference type="PROSITE" id="PS50982">
    <property type="entry name" value="MBD"/>
    <property type="match status" value="1"/>
</dbReference>
<feature type="region of interest" description="Disordered" evidence="1">
    <location>
        <begin position="295"/>
        <end position="350"/>
    </location>
</feature>